<sequence length="251" mass="28907">LKTSLQGQRFRRISDLEYALQQDEDVWRTGDQDMTTSKARDFRADNIPRGPFKPKRMNRTYVVRDPDSEDSDDDDSENHKGSLKSDQDARDQTGDSRFQNFFECLDSYAERRLDSDPVTNEVYRVMGDMGWRPPPHSPSGSSGQGFHQRRPENGGYWNKFCERCQRPGHSEEDCWRDITCDRCQEKGHPSRMCRAPPCEVCGKLHPGKPCEDLKTLETLKQLARQGALKDMPNHLRERLLGDEADSGKPLN</sequence>
<proteinExistence type="predicted"/>
<dbReference type="SMART" id="SM00343">
    <property type="entry name" value="ZnF_C2HC"/>
    <property type="match status" value="2"/>
</dbReference>
<evidence type="ECO:0000313" key="4">
    <source>
        <dbReference type="Proteomes" id="UP000237271"/>
    </source>
</evidence>
<dbReference type="GO" id="GO:0003676">
    <property type="term" value="F:nucleic acid binding"/>
    <property type="evidence" value="ECO:0007669"/>
    <property type="project" value="InterPro"/>
</dbReference>
<organism evidence="3 4">
    <name type="scientific">Phytophthora palmivora</name>
    <dbReference type="NCBI Taxonomy" id="4796"/>
    <lineage>
        <taxon>Eukaryota</taxon>
        <taxon>Sar</taxon>
        <taxon>Stramenopiles</taxon>
        <taxon>Oomycota</taxon>
        <taxon>Peronosporomycetes</taxon>
        <taxon>Peronosporales</taxon>
        <taxon>Peronosporaceae</taxon>
        <taxon>Phytophthora</taxon>
    </lineage>
</organism>
<dbReference type="InterPro" id="IPR001878">
    <property type="entry name" value="Znf_CCHC"/>
</dbReference>
<name>A0A2P4XHC5_9STRA</name>
<feature type="domain" description="CCHC-type" evidence="2">
    <location>
        <begin position="160"/>
        <end position="176"/>
    </location>
</feature>
<accession>A0A2P4XHC5</accession>
<protein>
    <recommendedName>
        <fullName evidence="2">CCHC-type domain-containing protein</fullName>
    </recommendedName>
</protein>
<evidence type="ECO:0000256" key="1">
    <source>
        <dbReference type="SAM" id="MobiDB-lite"/>
    </source>
</evidence>
<dbReference type="SUPFAM" id="SSF57756">
    <property type="entry name" value="Retrovirus zinc finger-like domains"/>
    <property type="match status" value="1"/>
</dbReference>
<feature type="region of interest" description="Disordered" evidence="1">
    <location>
        <begin position="23"/>
        <end position="93"/>
    </location>
</feature>
<evidence type="ECO:0000259" key="2">
    <source>
        <dbReference type="SMART" id="SM00343"/>
    </source>
</evidence>
<feature type="non-terminal residue" evidence="3">
    <location>
        <position position="1"/>
    </location>
</feature>
<dbReference type="GO" id="GO:0008270">
    <property type="term" value="F:zinc ion binding"/>
    <property type="evidence" value="ECO:0007669"/>
    <property type="project" value="InterPro"/>
</dbReference>
<dbReference type="InterPro" id="IPR036875">
    <property type="entry name" value="Znf_CCHC_sf"/>
</dbReference>
<dbReference type="OrthoDB" id="145672at2759"/>
<dbReference type="AlphaFoldDB" id="A0A2P4XHC5"/>
<gene>
    <name evidence="3" type="ORF">PHPALM_19450</name>
</gene>
<keyword evidence="4" id="KW-1185">Reference proteome</keyword>
<evidence type="ECO:0000313" key="3">
    <source>
        <dbReference type="EMBL" id="POM64949.1"/>
    </source>
</evidence>
<reference evidence="3 4" key="1">
    <citation type="journal article" date="2017" name="Genome Biol. Evol.">
        <title>Phytophthora megakarya and P. palmivora, closely related causal agents of cacao black pod rot, underwent increases in genome sizes and gene numbers by different mechanisms.</title>
        <authorList>
            <person name="Ali S.S."/>
            <person name="Shao J."/>
            <person name="Lary D.J."/>
            <person name="Kronmiller B."/>
            <person name="Shen D."/>
            <person name="Strem M.D."/>
            <person name="Amoako-Attah I."/>
            <person name="Akrofi A.Y."/>
            <person name="Begoude B.A."/>
            <person name="Ten Hoopen G.M."/>
            <person name="Coulibaly K."/>
            <person name="Kebe B.I."/>
            <person name="Melnick R.L."/>
            <person name="Guiltinan M.J."/>
            <person name="Tyler B.M."/>
            <person name="Meinhardt L.W."/>
            <person name="Bailey B.A."/>
        </authorList>
    </citation>
    <scope>NUCLEOTIDE SEQUENCE [LARGE SCALE GENOMIC DNA]</scope>
    <source>
        <strain evidence="4">sbr112.9</strain>
    </source>
</reference>
<dbReference type="EMBL" id="NCKW01010865">
    <property type="protein sequence ID" value="POM64949.1"/>
    <property type="molecule type" value="Genomic_DNA"/>
</dbReference>
<comment type="caution">
    <text evidence="3">The sequence shown here is derived from an EMBL/GenBank/DDBJ whole genome shotgun (WGS) entry which is preliminary data.</text>
</comment>
<feature type="compositionally biased region" description="Basic and acidic residues" evidence="1">
    <location>
        <begin position="77"/>
        <end position="93"/>
    </location>
</feature>
<dbReference type="Proteomes" id="UP000237271">
    <property type="component" value="Unassembled WGS sequence"/>
</dbReference>
<feature type="domain" description="CCHC-type" evidence="2">
    <location>
        <begin position="179"/>
        <end position="195"/>
    </location>
</feature>
<feature type="region of interest" description="Disordered" evidence="1">
    <location>
        <begin position="130"/>
        <end position="151"/>
    </location>
</feature>
<feature type="compositionally biased region" description="Acidic residues" evidence="1">
    <location>
        <begin position="67"/>
        <end position="76"/>
    </location>
</feature>